<keyword evidence="8" id="KW-1185">Reference proteome</keyword>
<evidence type="ECO:0000313" key="7">
    <source>
        <dbReference type="EMBL" id="AIA30033.1"/>
    </source>
</evidence>
<dbReference type="NCBIfam" id="TIGR03690">
    <property type="entry name" value="20S_bact_beta"/>
    <property type="match status" value="1"/>
</dbReference>
<dbReference type="PANTHER" id="PTHR32194:SF0">
    <property type="entry name" value="ATP-DEPENDENT PROTEASE SUBUNIT HSLV"/>
    <property type="match status" value="1"/>
</dbReference>
<evidence type="ECO:0000313" key="8">
    <source>
        <dbReference type="Proteomes" id="UP000027059"/>
    </source>
</evidence>
<gene>
    <name evidence="7" type="ORF">Y981_02015</name>
</gene>
<evidence type="ECO:0000256" key="2">
    <source>
        <dbReference type="ARBA" id="ARBA00022490"/>
    </source>
</evidence>
<reference evidence="8" key="1">
    <citation type="submission" date="2014-02" db="EMBL/GenBank/DDBJ databases">
        <title>Complete genome sequence and comparative genomic analysis of the nitrogen-fixing bacterium Leptospirillum ferriphilum YSK.</title>
        <authorList>
            <person name="Guo X."/>
            <person name="Yin H."/>
            <person name="Liang Y."/>
            <person name="Hu Q."/>
            <person name="Ma L."/>
            <person name="Xiao Y."/>
            <person name="Zhang X."/>
            <person name="Qiu G."/>
            <person name="Liu X."/>
        </authorList>
    </citation>
    <scope>NUCLEOTIDE SEQUENCE [LARGE SCALE GENOMIC DNA]</scope>
    <source>
        <strain evidence="8">YSK</strain>
    </source>
</reference>
<organism evidence="7 8">
    <name type="scientific">Leptospirillum ferriphilum YSK</name>
    <dbReference type="NCBI Taxonomy" id="1441628"/>
    <lineage>
        <taxon>Bacteria</taxon>
        <taxon>Pseudomonadati</taxon>
        <taxon>Nitrospirota</taxon>
        <taxon>Nitrospiria</taxon>
        <taxon>Nitrospirales</taxon>
        <taxon>Nitrospiraceae</taxon>
        <taxon>Leptospirillum</taxon>
    </lineage>
</organism>
<dbReference type="GO" id="GO:0005737">
    <property type="term" value="C:cytoplasm"/>
    <property type="evidence" value="ECO:0007669"/>
    <property type="project" value="TreeGrafter"/>
</dbReference>
<dbReference type="PANTHER" id="PTHR32194">
    <property type="entry name" value="METALLOPROTEASE TLDD"/>
    <property type="match status" value="1"/>
</dbReference>
<dbReference type="InterPro" id="IPR023333">
    <property type="entry name" value="Proteasome_suB-type"/>
</dbReference>
<proteinExistence type="predicted"/>
<name>A0A059XT74_9BACT</name>
<dbReference type="KEGG" id="lfp:Y981_02015"/>
<sequence length="280" mass="30102">MIPFREGSPLWGGSSFVELLHRVRPESPPLASFVLSGGGEKASPVFSGGSSPLPVWHGTTVLALTTRTGVVMAADRQASEGYQVADRAIQKIFPVDRTSAVAIAGAAGPAIEMARLFRVEIEHYEKLEGVALSLLGKANKLGQMVRDHLPLALQGLLVVPLYAGYDTRSGTGRIFKYDAAGGRYEEDTFHSNGSGGLFARNVLKMLYRPGMEEAEAVSTALRALYEAADDDLATGGADFVRGIYPLVHVIDRQGVREVPPSDVARVLEEISTNLKRRVTP</sequence>
<dbReference type="SUPFAM" id="SSF56235">
    <property type="entry name" value="N-terminal nucleophile aminohydrolases (Ntn hydrolases)"/>
    <property type="match status" value="1"/>
</dbReference>
<dbReference type="InterPro" id="IPR029055">
    <property type="entry name" value="Ntn_hydrolases_N"/>
</dbReference>
<dbReference type="EMBL" id="CP007243">
    <property type="protein sequence ID" value="AIA30033.1"/>
    <property type="molecule type" value="Genomic_DNA"/>
</dbReference>
<dbReference type="RefSeq" id="WP_014960155.1">
    <property type="nucleotide sequence ID" value="NZ_CP007243.1"/>
</dbReference>
<dbReference type="Pfam" id="PF00227">
    <property type="entry name" value="Proteasome"/>
    <property type="match status" value="1"/>
</dbReference>
<dbReference type="CDD" id="cd01906">
    <property type="entry name" value="proteasome_protease_HslV"/>
    <property type="match status" value="1"/>
</dbReference>
<dbReference type="Proteomes" id="UP000027059">
    <property type="component" value="Chromosome"/>
</dbReference>
<evidence type="ECO:0000256" key="1">
    <source>
        <dbReference type="ARBA" id="ARBA00001198"/>
    </source>
</evidence>
<dbReference type="HOGENOM" id="CLU_035750_2_0_0"/>
<evidence type="ECO:0000256" key="6">
    <source>
        <dbReference type="ARBA" id="ARBA00022942"/>
    </source>
</evidence>
<dbReference type="GO" id="GO:0005839">
    <property type="term" value="C:proteasome core complex"/>
    <property type="evidence" value="ECO:0007669"/>
    <property type="project" value="InterPro"/>
</dbReference>
<dbReference type="Gene3D" id="3.60.20.10">
    <property type="entry name" value="Glutamine Phosphoribosylpyrophosphate, subunit 1, domain 1"/>
    <property type="match status" value="1"/>
</dbReference>
<dbReference type="InterPro" id="IPR022483">
    <property type="entry name" value="PSB_actinobac"/>
</dbReference>
<dbReference type="GO" id="GO:0010498">
    <property type="term" value="P:proteasomal protein catabolic process"/>
    <property type="evidence" value="ECO:0007669"/>
    <property type="project" value="InterPro"/>
</dbReference>
<reference evidence="7 8" key="2">
    <citation type="journal article" date="2015" name="Biomed. Res. Int.">
        <title>Effects of Arsenite Resistance on the Growth and Functional Gene Expression of Leptospirillum ferriphilum and Acidithiobacillus thiooxidans in Pure Culture and Coculture.</title>
        <authorList>
            <person name="Jiang H."/>
            <person name="Liang Y."/>
            <person name="Yin H."/>
            <person name="Xiao Y."/>
            <person name="Guo X."/>
            <person name="Xu Y."/>
            <person name="Hu Q."/>
            <person name="Liu H."/>
            <person name="Liu X."/>
        </authorList>
    </citation>
    <scope>NUCLEOTIDE SEQUENCE [LARGE SCALE GENOMIC DNA]</scope>
    <source>
        <strain evidence="7 8">YSK</strain>
    </source>
</reference>
<accession>A0A059XT74</accession>
<dbReference type="AlphaFoldDB" id="A0A059XT74"/>
<dbReference type="InterPro" id="IPR001353">
    <property type="entry name" value="Proteasome_sua/b"/>
</dbReference>
<protein>
    <submittedName>
        <fullName evidence="7">Proteasome subunit beta</fullName>
    </submittedName>
</protein>
<keyword evidence="2" id="KW-0963">Cytoplasm</keyword>
<dbReference type="PROSITE" id="PS51476">
    <property type="entry name" value="PROTEASOME_BETA_2"/>
    <property type="match status" value="1"/>
</dbReference>
<keyword evidence="3" id="KW-0645">Protease</keyword>
<dbReference type="MEROPS" id="T01.005"/>
<evidence type="ECO:0000256" key="5">
    <source>
        <dbReference type="ARBA" id="ARBA00022801"/>
    </source>
</evidence>
<keyword evidence="4" id="KW-0888">Threonine protease</keyword>
<keyword evidence="5" id="KW-0378">Hydrolase</keyword>
<evidence type="ECO:0000256" key="3">
    <source>
        <dbReference type="ARBA" id="ARBA00022670"/>
    </source>
</evidence>
<keyword evidence="6 7" id="KW-0647">Proteasome</keyword>
<evidence type="ECO:0000256" key="4">
    <source>
        <dbReference type="ARBA" id="ARBA00022698"/>
    </source>
</evidence>
<comment type="catalytic activity">
    <reaction evidence="1">
        <text>Cleavage of peptide bonds with very broad specificity.</text>
        <dbReference type="EC" id="3.4.25.1"/>
    </reaction>
</comment>
<dbReference type="GO" id="GO:0004298">
    <property type="term" value="F:threonine-type endopeptidase activity"/>
    <property type="evidence" value="ECO:0007669"/>
    <property type="project" value="UniProtKB-KW"/>
</dbReference>